<dbReference type="GO" id="GO:0015031">
    <property type="term" value="P:protein transport"/>
    <property type="evidence" value="ECO:0007669"/>
    <property type="project" value="UniProtKB-KW"/>
</dbReference>
<comment type="function">
    <text evidence="6 7">Involved in the initiation of assembly of the COPII coat required for the formation of transport vesicles from the endoplasmic reticulum (ER) and the selection of cargo molecules. Also involved in autophagy.</text>
</comment>
<proteinExistence type="inferred from homology"/>
<feature type="compositionally biased region" description="Polar residues" evidence="8">
    <location>
        <begin position="371"/>
        <end position="400"/>
    </location>
</feature>
<feature type="compositionally biased region" description="Polar residues" evidence="8">
    <location>
        <begin position="231"/>
        <end position="244"/>
    </location>
</feature>
<evidence type="ECO:0000259" key="9">
    <source>
        <dbReference type="Pfam" id="PF12931"/>
    </source>
</evidence>
<feature type="domain" description="Sec16 central conserved" evidence="10">
    <location>
        <begin position="746"/>
        <end position="881"/>
    </location>
</feature>
<dbReference type="PANTHER" id="PTHR13402">
    <property type="entry name" value="RGPR-RELATED"/>
    <property type="match status" value="1"/>
</dbReference>
<dbReference type="HOGENOM" id="CLU_001760_0_0_1"/>
<keyword evidence="7" id="KW-0653">Protein transport</keyword>
<dbReference type="OrthoDB" id="8918678at2759"/>
<feature type="compositionally biased region" description="Polar residues" evidence="8">
    <location>
        <begin position="72"/>
        <end position="164"/>
    </location>
</feature>
<evidence type="ECO:0000256" key="7">
    <source>
        <dbReference type="RuleBase" id="RU364101"/>
    </source>
</evidence>
<dbReference type="GO" id="GO:0006914">
    <property type="term" value="P:autophagy"/>
    <property type="evidence" value="ECO:0007669"/>
    <property type="project" value="UniProtKB-KW"/>
</dbReference>
<feature type="compositionally biased region" description="Polar residues" evidence="8">
    <location>
        <begin position="14"/>
        <end position="31"/>
    </location>
</feature>
<dbReference type="GO" id="GO:0005789">
    <property type="term" value="C:endoplasmic reticulum membrane"/>
    <property type="evidence" value="ECO:0007669"/>
    <property type="project" value="UniProtKB-SubCell"/>
</dbReference>
<keyword evidence="3 7" id="KW-0813">Transport</keyword>
<dbReference type="Proteomes" id="UP000053593">
    <property type="component" value="Unassembled WGS sequence"/>
</dbReference>
<evidence type="ECO:0000313" key="12">
    <source>
        <dbReference type="Proteomes" id="UP000053593"/>
    </source>
</evidence>
<feature type="compositionally biased region" description="Basic and acidic residues" evidence="8">
    <location>
        <begin position="1559"/>
        <end position="1575"/>
    </location>
</feature>
<feature type="compositionally biased region" description="Low complexity" evidence="8">
    <location>
        <begin position="605"/>
        <end position="615"/>
    </location>
</feature>
<feature type="compositionally biased region" description="Low complexity" evidence="8">
    <location>
        <begin position="413"/>
        <end position="430"/>
    </location>
</feature>
<keyword evidence="7" id="KW-0472">Membrane</keyword>
<evidence type="ECO:0000256" key="6">
    <source>
        <dbReference type="ARBA" id="ARBA00024687"/>
    </source>
</evidence>
<evidence type="ECO:0000313" key="11">
    <source>
        <dbReference type="EMBL" id="KIK57809.1"/>
    </source>
</evidence>
<feature type="compositionally biased region" description="Polar residues" evidence="8">
    <location>
        <begin position="543"/>
        <end position="564"/>
    </location>
</feature>
<feature type="region of interest" description="Disordered" evidence="8">
    <location>
        <begin position="1479"/>
        <end position="1691"/>
    </location>
</feature>
<feature type="compositionally biased region" description="Basic and acidic residues" evidence="8">
    <location>
        <begin position="1500"/>
        <end position="1513"/>
    </location>
</feature>
<dbReference type="GO" id="GO:0007030">
    <property type="term" value="P:Golgi organization"/>
    <property type="evidence" value="ECO:0007669"/>
    <property type="project" value="TreeGrafter"/>
</dbReference>
<feature type="compositionally biased region" description="Polar residues" evidence="8">
    <location>
        <begin position="195"/>
        <end position="223"/>
    </location>
</feature>
<gene>
    <name evidence="11" type="ORF">GYMLUDRAFT_61199</name>
</gene>
<feature type="region of interest" description="Disordered" evidence="8">
    <location>
        <begin position="1"/>
        <end position="726"/>
    </location>
</feature>
<feature type="compositionally biased region" description="Low complexity" evidence="8">
    <location>
        <begin position="514"/>
        <end position="529"/>
    </location>
</feature>
<dbReference type="CDD" id="cd09233">
    <property type="entry name" value="ACE1-Sec16-like"/>
    <property type="match status" value="1"/>
</dbReference>
<dbReference type="GO" id="GO:0012507">
    <property type="term" value="C:ER to Golgi transport vesicle membrane"/>
    <property type="evidence" value="ECO:0007669"/>
    <property type="project" value="TreeGrafter"/>
</dbReference>
<dbReference type="InterPro" id="IPR024298">
    <property type="entry name" value="Sec16_Sec23-bd"/>
</dbReference>
<evidence type="ECO:0000256" key="1">
    <source>
        <dbReference type="ARBA" id="ARBA00004397"/>
    </source>
</evidence>
<dbReference type="Gene3D" id="1.25.40.1030">
    <property type="match status" value="1"/>
</dbReference>
<dbReference type="Pfam" id="PF12932">
    <property type="entry name" value="Sec16"/>
    <property type="match status" value="1"/>
</dbReference>
<feature type="region of interest" description="Disordered" evidence="8">
    <location>
        <begin position="1289"/>
        <end position="1328"/>
    </location>
</feature>
<protein>
    <recommendedName>
        <fullName evidence="7">Protein transport protein sec16</fullName>
    </recommendedName>
</protein>
<feature type="compositionally biased region" description="Low complexity" evidence="8">
    <location>
        <begin position="1370"/>
        <end position="1391"/>
    </location>
</feature>
<evidence type="ECO:0000256" key="5">
    <source>
        <dbReference type="ARBA" id="ARBA00022892"/>
    </source>
</evidence>
<accession>A0A0D0C5L0</accession>
<organism evidence="11 12">
    <name type="scientific">Collybiopsis luxurians FD-317 M1</name>
    <dbReference type="NCBI Taxonomy" id="944289"/>
    <lineage>
        <taxon>Eukaryota</taxon>
        <taxon>Fungi</taxon>
        <taxon>Dikarya</taxon>
        <taxon>Basidiomycota</taxon>
        <taxon>Agaricomycotina</taxon>
        <taxon>Agaricomycetes</taxon>
        <taxon>Agaricomycetidae</taxon>
        <taxon>Agaricales</taxon>
        <taxon>Marasmiineae</taxon>
        <taxon>Omphalotaceae</taxon>
        <taxon>Collybiopsis</taxon>
        <taxon>Collybiopsis luxurians</taxon>
    </lineage>
</organism>
<evidence type="ECO:0000256" key="2">
    <source>
        <dbReference type="ARBA" id="ARBA00005927"/>
    </source>
</evidence>
<feature type="compositionally biased region" description="Polar residues" evidence="8">
    <location>
        <begin position="578"/>
        <end position="603"/>
    </location>
</feature>
<feature type="compositionally biased region" description="Low complexity" evidence="8">
    <location>
        <begin position="272"/>
        <end position="283"/>
    </location>
</feature>
<evidence type="ECO:0000256" key="4">
    <source>
        <dbReference type="ARBA" id="ARBA00022824"/>
    </source>
</evidence>
<evidence type="ECO:0000256" key="8">
    <source>
        <dbReference type="SAM" id="MobiDB-lite"/>
    </source>
</evidence>
<feature type="compositionally biased region" description="Low complexity" evidence="8">
    <location>
        <begin position="1313"/>
        <end position="1326"/>
    </location>
</feature>
<dbReference type="EMBL" id="KN834789">
    <property type="protein sequence ID" value="KIK57809.1"/>
    <property type="molecule type" value="Genomic_DNA"/>
</dbReference>
<dbReference type="GO" id="GO:0070971">
    <property type="term" value="C:endoplasmic reticulum exit site"/>
    <property type="evidence" value="ECO:0007669"/>
    <property type="project" value="UniProtKB-ARBA"/>
</dbReference>
<feature type="compositionally biased region" description="Polar residues" evidence="8">
    <location>
        <begin position="658"/>
        <end position="684"/>
    </location>
</feature>
<feature type="compositionally biased region" description="Polar residues" evidence="8">
    <location>
        <begin position="327"/>
        <end position="350"/>
    </location>
</feature>
<keyword evidence="12" id="KW-1185">Reference proteome</keyword>
<feature type="compositionally biased region" description="Low complexity" evidence="8">
    <location>
        <begin position="475"/>
        <end position="493"/>
    </location>
</feature>
<feature type="region of interest" description="Disordered" evidence="8">
    <location>
        <begin position="1352"/>
        <end position="1424"/>
    </location>
</feature>
<keyword evidence="4 7" id="KW-0256">Endoplasmic reticulum</keyword>
<dbReference type="InterPro" id="IPR024340">
    <property type="entry name" value="Sec16_CCD"/>
</dbReference>
<evidence type="ECO:0000259" key="10">
    <source>
        <dbReference type="Pfam" id="PF12932"/>
    </source>
</evidence>
<keyword evidence="7" id="KW-0072">Autophagy</keyword>
<feature type="compositionally biased region" description="Polar residues" evidence="8">
    <location>
        <begin position="1352"/>
        <end position="1362"/>
    </location>
</feature>
<sequence>MSGLETAASLFGTDDSTSDPFASLGSDSQPTAAGVHNANDDLFAVNDPSSAPDFFSASQSYPEQAIQPEAALQSQEPHSSWPETNSYDLGPQNVQSTSVHNHQGQQPEQTYGDQWQNYSQQANFASTHANGTTQAHQPFNAYTSSQYTNTPQTMPPQSYGAASTYSQSAYNPYAPASSYSSASSQSAYDPYAPPVQSQKTTPPLASPQTSHGSYAPPSQSNYGVPSYAVPAQQNSYGSQKTASSVGAVVPPTPKAPLNRPKVLNAYDPPFPTTTTRRQARNATSPPSFNNYTSISPPPPLPPTHSIILPPPNVAHAPPLATRPPSVPVSNYSGLPSTNTPASNLGRTESSIAGGPPHTSEIDGVSAYSLPPRSNSYGPSVSVQDHTLSNQTGGIAYNTTHGPHPLPLENVGLESSQGSFSEFSEPETSPTLRSRASADFVSGDQLGTFVDSGEEVPRGITNQPNASVNFGADNQSGLLGDSSLSFSTSSRQSSPEVPQSLPQLSGIHSPPLGGPPKRASSAAAIRAPPRTQSPLSRGPELSRPRSSNSGLRSVYSPGSNSQHFNSLDMYSPKVGQIPEETSSYLPSSMAPSDSYAPRNQTLSPQVGGASSAGVSSPYDPYAPPTHQQVPKAPSSPPQPYGHSRPHISGSAPAAPPRNRSMSNGSMLSTLSEDPSNHNRFQSNESDYGAYSSRYNYPENEKLSVDSGPPSSTLGPAQEIKAPTYTPYAPSPSLLGTNDPLGRAGARVPVFSFGFGGKFVTCFHGADKMNTGFDVALASRNSTGVEIRTLNKLIPSSSLNISSATFPGPLFSDPGSPTAGIVRPGAAAQTKTKKARVIKYLEDRAEELSQGLGYMHSGEEDQGRTESKIILFKILKILVENDGKLSGTPSIDAAVRAALVPQAVTDTSASESSGFTSVADLQGSDSAFLGLSGSANSNETPIAVTTLRPSALNKIEGFLLRGERRQAYHYALDQKLWSHAMIIASGIDKEAWQEVVNEFLKTELASPSTVSASSMGNPNGREGLRVVYSLMSGQGAKSVHQLVPKTSLSNPAAVLLAPMTVAATPISPNFSVPAPAANIPAESLSKWAEIVAMMLSGSVSSETSATLTALGDQLAGNGWTEAAHVCYLLSPQTSTVAGSQHPSARIVLLGSRNPHSFSNFMSDPDPIILSEIHEFALSLTPVPKGQEPFGGLPHLQGYRFIRAVCLAELGDVSNANRYCEAINVSMTRPSSYYTPVMLEMLKGLSDRISGVTQTDKAGSWMSGKLAKPSLDGFGGWLEGRFTKLVTGDIESPTRAEHKHDKNEERGFVGPFSHYSTISSTTTSTSPSPQNSVVNLNAYAAAPARTGSALSINSNVQTEQASSAMDQARQRYAPPSTKATSATASTTTFAQAQSRSFGPSLSPNDTLTPRPSSEDDEGQEVSWWGSSSAVTPTAATFVQLSGNALSPSSDGFVSLMDSQNYAVASTSHTTSNARMNHDVEDEEDLGFGNSKPKFKTENNGPDAQKEEPKAEPKAEPSRPGIKPVAAASSSSGSWLGRWWKRDSTPGPIKASLGDNNSFYFDPELKKWVNKKAGSEEAAKPATPPPPPSRAQTASPAGAGRPPSVGPPSAGLRPPSAGPPPPRATSAMDNSSKPPIRIRSNLVPSDESGVGSAPSTPTGSRLAPPAPPPGRPRSQASKRNVRSRYVDVFQQEGSS</sequence>
<feature type="compositionally biased region" description="Polar residues" evidence="8">
    <location>
        <begin position="1392"/>
        <end position="1408"/>
    </location>
</feature>
<dbReference type="GO" id="GO:0070973">
    <property type="term" value="P:protein localization to endoplasmic reticulum exit site"/>
    <property type="evidence" value="ECO:0007669"/>
    <property type="project" value="TreeGrafter"/>
</dbReference>
<keyword evidence="5 7" id="KW-0931">ER-Golgi transport</keyword>
<comment type="subcellular location">
    <subcellularLocation>
        <location evidence="1">Endoplasmic reticulum membrane</location>
        <topology evidence="1">Peripheral membrane protein</topology>
        <orientation evidence="1">Cytoplasmic side</orientation>
    </subcellularLocation>
</comment>
<feature type="compositionally biased region" description="Basic and acidic residues" evidence="8">
    <location>
        <begin position="1289"/>
        <end position="1304"/>
    </location>
</feature>
<name>A0A0D0C5L0_9AGAR</name>
<feature type="compositionally biased region" description="Polar residues" evidence="8">
    <location>
        <begin position="459"/>
        <end position="474"/>
    </location>
</feature>
<evidence type="ECO:0000256" key="3">
    <source>
        <dbReference type="ARBA" id="ARBA00022448"/>
    </source>
</evidence>
<comment type="similarity">
    <text evidence="2 7">Belongs to the SEC16 family.</text>
</comment>
<feature type="compositionally biased region" description="Pro residues" evidence="8">
    <location>
        <begin position="295"/>
        <end position="312"/>
    </location>
</feature>
<dbReference type="GO" id="GO:0016192">
    <property type="term" value="P:vesicle-mediated transport"/>
    <property type="evidence" value="ECO:0007669"/>
    <property type="project" value="UniProtKB-KW"/>
</dbReference>
<dbReference type="Pfam" id="PF12931">
    <property type="entry name" value="TPR_Sec16"/>
    <property type="match status" value="1"/>
</dbReference>
<reference evidence="11 12" key="1">
    <citation type="submission" date="2014-04" db="EMBL/GenBank/DDBJ databases">
        <title>Evolutionary Origins and Diversification of the Mycorrhizal Mutualists.</title>
        <authorList>
            <consortium name="DOE Joint Genome Institute"/>
            <consortium name="Mycorrhizal Genomics Consortium"/>
            <person name="Kohler A."/>
            <person name="Kuo A."/>
            <person name="Nagy L.G."/>
            <person name="Floudas D."/>
            <person name="Copeland A."/>
            <person name="Barry K.W."/>
            <person name="Cichocki N."/>
            <person name="Veneault-Fourrey C."/>
            <person name="LaButti K."/>
            <person name="Lindquist E.A."/>
            <person name="Lipzen A."/>
            <person name="Lundell T."/>
            <person name="Morin E."/>
            <person name="Murat C."/>
            <person name="Riley R."/>
            <person name="Ohm R."/>
            <person name="Sun H."/>
            <person name="Tunlid A."/>
            <person name="Henrissat B."/>
            <person name="Grigoriev I.V."/>
            <person name="Hibbett D.S."/>
            <person name="Martin F."/>
        </authorList>
    </citation>
    <scope>NUCLEOTIDE SEQUENCE [LARGE SCALE GENOMIC DNA]</scope>
    <source>
        <strain evidence="11 12">FD-317 M1</strain>
    </source>
</reference>
<feature type="domain" description="Sec16 Sec23-binding" evidence="9">
    <location>
        <begin position="953"/>
        <end position="1286"/>
    </location>
</feature>
<dbReference type="PANTHER" id="PTHR13402:SF6">
    <property type="entry name" value="SECRETORY 16, ISOFORM I"/>
    <property type="match status" value="1"/>
</dbReference>
<feature type="compositionally biased region" description="Low complexity" evidence="8">
    <location>
        <begin position="165"/>
        <end position="190"/>
    </location>
</feature>